<dbReference type="OMA" id="ADCTMAS"/>
<dbReference type="STRING" id="210143.A0A1R3IGU8"/>
<dbReference type="InterPro" id="IPR001623">
    <property type="entry name" value="DnaJ_domain"/>
</dbReference>
<dbReference type="PRINTS" id="PR00625">
    <property type="entry name" value="JDOMAIN"/>
</dbReference>
<dbReference type="InterPro" id="IPR011990">
    <property type="entry name" value="TPR-like_helical_dom_sf"/>
</dbReference>
<dbReference type="Proteomes" id="UP000188268">
    <property type="component" value="Unassembled WGS sequence"/>
</dbReference>
<dbReference type="PANTHER" id="PTHR45181:SF4">
    <property type="entry name" value="HEAT SHOCK PROTEIN DNAJ WITH TETRATRICOPEPTIDE REPEAT-CONTAINING PROTEIN"/>
    <property type="match status" value="1"/>
</dbReference>
<dbReference type="Pfam" id="PF00226">
    <property type="entry name" value="DnaJ"/>
    <property type="match status" value="1"/>
</dbReference>
<dbReference type="SUPFAM" id="SSF48452">
    <property type="entry name" value="TPR-like"/>
    <property type="match status" value="2"/>
</dbReference>
<feature type="compositionally biased region" description="Polar residues" evidence="1">
    <location>
        <begin position="65"/>
        <end position="80"/>
    </location>
</feature>
<reference evidence="3 4" key="1">
    <citation type="submission" date="2013-09" db="EMBL/GenBank/DDBJ databases">
        <title>Corchorus capsularis genome sequencing.</title>
        <authorList>
            <person name="Alam M."/>
            <person name="Haque M.S."/>
            <person name="Islam M.S."/>
            <person name="Emdad E.M."/>
            <person name="Islam M.M."/>
            <person name="Ahmed B."/>
            <person name="Halim A."/>
            <person name="Hossen Q.M.M."/>
            <person name="Hossain M.Z."/>
            <person name="Ahmed R."/>
            <person name="Khan M.M."/>
            <person name="Islam R."/>
            <person name="Rashid M.M."/>
            <person name="Khan S.A."/>
            <person name="Rahman M.S."/>
            <person name="Alam M."/>
        </authorList>
    </citation>
    <scope>NUCLEOTIDE SEQUENCE [LARGE SCALE GENOMIC DNA]</scope>
    <source>
        <strain evidence="4">cv. CVL-1</strain>
        <tissue evidence="3">Whole seedling</tissue>
    </source>
</reference>
<feature type="compositionally biased region" description="Polar residues" evidence="1">
    <location>
        <begin position="1300"/>
        <end position="1312"/>
    </location>
</feature>
<dbReference type="InterPro" id="IPR019734">
    <property type="entry name" value="TPR_rpt"/>
</dbReference>
<dbReference type="Gene3D" id="1.10.287.110">
    <property type="entry name" value="DnaJ domain"/>
    <property type="match status" value="1"/>
</dbReference>
<dbReference type="OrthoDB" id="10250354at2759"/>
<dbReference type="SUPFAM" id="SSF46565">
    <property type="entry name" value="Chaperone J-domain"/>
    <property type="match status" value="1"/>
</dbReference>
<feature type="compositionally biased region" description="Polar residues" evidence="1">
    <location>
        <begin position="470"/>
        <end position="485"/>
    </location>
</feature>
<dbReference type="InterPro" id="IPR018253">
    <property type="entry name" value="DnaJ_domain_CS"/>
</dbReference>
<comment type="caution">
    <text evidence="3">The sequence shown here is derived from an EMBL/GenBank/DDBJ whole genome shotgun (WGS) entry which is preliminary data.</text>
</comment>
<dbReference type="GO" id="GO:0009507">
    <property type="term" value="C:chloroplast"/>
    <property type="evidence" value="ECO:0007669"/>
    <property type="project" value="EnsemblPlants"/>
</dbReference>
<feature type="region of interest" description="Disordered" evidence="1">
    <location>
        <begin position="470"/>
        <end position="490"/>
    </location>
</feature>
<accession>A0A1R3IGU8</accession>
<evidence type="ECO:0000313" key="3">
    <source>
        <dbReference type="EMBL" id="OMO81785.1"/>
    </source>
</evidence>
<feature type="region of interest" description="Disordered" evidence="1">
    <location>
        <begin position="36"/>
        <end position="59"/>
    </location>
</feature>
<feature type="region of interest" description="Disordered" evidence="1">
    <location>
        <begin position="383"/>
        <end position="428"/>
    </location>
</feature>
<feature type="region of interest" description="Disordered" evidence="1">
    <location>
        <begin position="1251"/>
        <end position="1312"/>
    </location>
</feature>
<proteinExistence type="predicted"/>
<feature type="compositionally biased region" description="Basic and acidic residues" evidence="1">
    <location>
        <begin position="1278"/>
        <end position="1293"/>
    </location>
</feature>
<organism evidence="3 4">
    <name type="scientific">Corchorus capsularis</name>
    <name type="common">Jute</name>
    <dbReference type="NCBI Taxonomy" id="210143"/>
    <lineage>
        <taxon>Eukaryota</taxon>
        <taxon>Viridiplantae</taxon>
        <taxon>Streptophyta</taxon>
        <taxon>Embryophyta</taxon>
        <taxon>Tracheophyta</taxon>
        <taxon>Spermatophyta</taxon>
        <taxon>Magnoliopsida</taxon>
        <taxon>eudicotyledons</taxon>
        <taxon>Gunneridae</taxon>
        <taxon>Pentapetalae</taxon>
        <taxon>rosids</taxon>
        <taxon>malvids</taxon>
        <taxon>Malvales</taxon>
        <taxon>Malvaceae</taxon>
        <taxon>Grewioideae</taxon>
        <taxon>Apeibeae</taxon>
        <taxon>Corchorus</taxon>
    </lineage>
</organism>
<dbReference type="PANTHER" id="PTHR45181">
    <property type="entry name" value="HEAT SHOCK PROTEIN DNAJ WITH TETRATRICOPEPTIDE REPEAT-CONTAINING PROTEIN"/>
    <property type="match status" value="1"/>
</dbReference>
<dbReference type="InterPro" id="IPR036869">
    <property type="entry name" value="J_dom_sf"/>
</dbReference>
<name>A0A1R3IGU8_COCAP</name>
<dbReference type="SMART" id="SM00271">
    <property type="entry name" value="DnaJ"/>
    <property type="match status" value="1"/>
</dbReference>
<feature type="region of interest" description="Disordered" evidence="1">
    <location>
        <begin position="1"/>
        <end position="24"/>
    </location>
</feature>
<dbReference type="Gene3D" id="1.25.40.10">
    <property type="entry name" value="Tetratricopeptide repeat domain"/>
    <property type="match status" value="2"/>
</dbReference>
<feature type="domain" description="J" evidence="2">
    <location>
        <begin position="1169"/>
        <end position="1254"/>
    </location>
</feature>
<dbReference type="Gramene" id="OMO81785">
    <property type="protein sequence ID" value="OMO81785"/>
    <property type="gene ID" value="CCACVL1_12212"/>
</dbReference>
<dbReference type="CDD" id="cd06257">
    <property type="entry name" value="DnaJ"/>
    <property type="match status" value="1"/>
</dbReference>
<feature type="region of interest" description="Disordered" evidence="1">
    <location>
        <begin position="598"/>
        <end position="619"/>
    </location>
</feature>
<dbReference type="Pfam" id="PF13181">
    <property type="entry name" value="TPR_8"/>
    <property type="match status" value="1"/>
</dbReference>
<sequence>MSPAMLDPGGASSSAPKGQASSVPFKVDSIGSFSVSQSKLSPETMNPSSSFGFGGDFSSGFSNSAQNNTNFSFNTPSLQRPSGGLARPRFVKIRKQFSSQNLKSSGNLEAGVGPGFNPFRPVSSAPQLNPSDGSDMGGNLEREVVEEMRNLRVGKSSGFDDQSLFLKLPEDIRKLNIKDGSKGDQGNGNDGNVGSSVRRGVETEKLPNELQTKLNIKGGEGAYGGAMKDFVFKGSEKCRNPLVGSMTDVYDRIKNLKLKGSDDSNANERAGFVSTSSKSAGPFGGETEKVLSTEMERKLNMGSVMGDSSKVFGKDVQTEKFGDKKLPEFGKSGQTESTFQAATPGLYPSSKVPAFQLKNDSRPGGATESATLFSSSAMHFQPGSNVFGMPSDKPDNKDGFNFTAKQDGTETPFAEFKTPDPRTNIFSGLNRNLEFNSKREAGTSTKVKKWKGKLKQPTPVQLWHGQDFISSKTGSQDNAEATESYSPMDVSPYQETLAHTQCSRESSIDSDEPFGIDNTYASCVSQSAASIDLLDEDLVAATQHMNINEGEEKDEERGSGNVFDKGIAAEAFQEDYVSGAETESFVSAAEEIDNNTDAALSSAETEASSRSNIERQDSDGQMYFSSASTSEHTSGFDFTFAASSSAQSQLSSSKRQSKKKNLAKIPFDPPNSSLNMRIPYVSSSAQFSPYPGASLLLSPGRGQKMDVSTLESKVGDNIAVDKGPQVKHESNLTSASTAAQESCEKWRLRGNQAYANGDSSKAEEYYTQGINCIAASETSKSCLRALMLCYSNRAATRMSLGRMKDALGDCIKAAAIDPNFLKVQLRMANCYLALGEVENAMRYFRKCIHSGSDACVDRKIPVEASDGLQKAQKLSACMHQSSELLQRKTMDDAESALKIIDDTLQISLYSEKLLEMKAEALFTLRKYEEVIQLCEQTFDSAERNSLLFNTDGQPSNLDGFSKDSTFRIWRCRLIFKSYFHLGKLEEAIASLEKQEELQSATDRDRSNSLESSIPLTATVRELLRHKAAGNEAFQSGRHSEAIEHYTAALSCNVESRPFAAICFCNRAAAYKALGQVTDAIADCSLAIALDGNYLKAISRRATLYEMIRVYGQAASDLERLISLLMKQMESKTNQIGTTDRSTNLANDLRQARVWLSEIEEEAKKEVPLDMYLILGVEPSVSAAEIKKAYRKAALRHHPDKAVQSLVRNENGDDRLWKEIREEAYKDADKLFKIIGEAYAVLSDPLKRSRYDLEEETRNAQKKRTGGTPRAATDAQSHSFDRSGSRRSWREARRPYAYASSKGSEATRTNKYY</sequence>
<protein>
    <submittedName>
        <fullName evidence="3">Tetratricopeptide TPR-1</fullName>
    </submittedName>
</protein>
<feature type="region of interest" description="Disordered" evidence="1">
    <location>
        <begin position="64"/>
        <end position="83"/>
    </location>
</feature>
<dbReference type="EMBL" id="AWWV01010082">
    <property type="protein sequence ID" value="OMO81785.1"/>
    <property type="molecule type" value="Genomic_DNA"/>
</dbReference>
<evidence type="ECO:0000313" key="4">
    <source>
        <dbReference type="Proteomes" id="UP000188268"/>
    </source>
</evidence>
<feature type="compositionally biased region" description="Polar residues" evidence="1">
    <location>
        <begin position="36"/>
        <end position="47"/>
    </location>
</feature>
<dbReference type="PROSITE" id="PS00636">
    <property type="entry name" value="DNAJ_1"/>
    <property type="match status" value="1"/>
</dbReference>
<feature type="region of interest" description="Disordered" evidence="1">
    <location>
        <begin position="261"/>
        <end position="286"/>
    </location>
</feature>
<dbReference type="SMART" id="SM00028">
    <property type="entry name" value="TPR"/>
    <property type="match status" value="7"/>
</dbReference>
<feature type="region of interest" description="Disordered" evidence="1">
    <location>
        <begin position="177"/>
        <end position="201"/>
    </location>
</feature>
<feature type="compositionally biased region" description="Polar residues" evidence="1">
    <location>
        <begin position="11"/>
        <end position="22"/>
    </location>
</feature>
<keyword evidence="4" id="KW-1185">Reference proteome</keyword>
<feature type="region of interest" description="Disordered" evidence="1">
    <location>
        <begin position="649"/>
        <end position="668"/>
    </location>
</feature>
<dbReference type="PROSITE" id="PS50076">
    <property type="entry name" value="DNAJ_2"/>
    <property type="match status" value="1"/>
</dbReference>
<feature type="compositionally biased region" description="Low complexity" evidence="1">
    <location>
        <begin position="598"/>
        <end position="611"/>
    </location>
</feature>
<evidence type="ECO:0000256" key="1">
    <source>
        <dbReference type="SAM" id="MobiDB-lite"/>
    </source>
</evidence>
<gene>
    <name evidence="3" type="ORF">CCACVL1_12212</name>
</gene>
<evidence type="ECO:0000259" key="2">
    <source>
        <dbReference type="PROSITE" id="PS50076"/>
    </source>
</evidence>